<dbReference type="EMBL" id="NIBL01000001">
    <property type="protein sequence ID" value="OUZ19223.1"/>
    <property type="molecule type" value="Genomic_DNA"/>
</dbReference>
<evidence type="ECO:0000256" key="1">
    <source>
        <dbReference type="SAM" id="Phobius"/>
    </source>
</evidence>
<keyword evidence="1" id="KW-1133">Transmembrane helix</keyword>
<dbReference type="Pfam" id="PF06961">
    <property type="entry name" value="DUF1294"/>
    <property type="match status" value="1"/>
</dbReference>
<keyword evidence="1" id="KW-0812">Transmembrane</keyword>
<gene>
    <name evidence="3" type="ORF">A5869_000872</name>
    <name evidence="2" type="ORF">B5E88_09790</name>
</gene>
<evidence type="ECO:0000313" key="5">
    <source>
        <dbReference type="Proteomes" id="UP000196503"/>
    </source>
</evidence>
<keyword evidence="1" id="KW-0472">Membrane</keyword>
<dbReference type="RefSeq" id="WP_016252294.1">
    <property type="nucleotide sequence ID" value="NZ_CP010060.1"/>
</dbReference>
<name>A0A0H2QD03_9ENTE</name>
<evidence type="ECO:0000313" key="4">
    <source>
        <dbReference type="Proteomes" id="UP000196074"/>
    </source>
</evidence>
<feature type="transmembrane region" description="Helical" evidence="1">
    <location>
        <begin position="6"/>
        <end position="23"/>
    </location>
</feature>
<dbReference type="Proteomes" id="UP000196503">
    <property type="component" value="Unassembled WGS sequence"/>
</dbReference>
<dbReference type="EMBL" id="NFLC01000021">
    <property type="protein sequence ID" value="OUQ09556.1"/>
    <property type="molecule type" value="Genomic_DNA"/>
</dbReference>
<reference evidence="4" key="1">
    <citation type="submission" date="2017-04" db="EMBL/GenBank/DDBJ databases">
        <title>Function of individual gut microbiota members based on whole genome sequencing of pure cultures obtained from chicken caecum.</title>
        <authorList>
            <person name="Medvecky M."/>
            <person name="Cejkova D."/>
            <person name="Polansky O."/>
            <person name="Karasova D."/>
            <person name="Kubasova T."/>
            <person name="Cizek A."/>
            <person name="Rychlik I."/>
        </authorList>
    </citation>
    <scope>NUCLEOTIDE SEQUENCE [LARGE SCALE GENOMIC DNA]</scope>
    <source>
        <strain evidence="4">An144</strain>
    </source>
</reference>
<dbReference type="InterPro" id="IPR010718">
    <property type="entry name" value="DUF1294"/>
</dbReference>
<reference evidence="3 5" key="2">
    <citation type="submission" date="2017-05" db="EMBL/GenBank/DDBJ databases">
        <title>The Genome Sequence of Enterococcus faecium 2D5_DIV0622.</title>
        <authorList>
            <consortium name="The Broad Institute Genomics Platform"/>
            <consortium name="The Broad Institute Genomic Center for Infectious Diseases"/>
            <person name="Earl A."/>
            <person name="Manson A."/>
            <person name="Schwartman J."/>
            <person name="Gilmore M."/>
            <person name="Abouelleil A."/>
            <person name="Cao P."/>
            <person name="Chapman S."/>
            <person name="Cusick C."/>
            <person name="Shea T."/>
            <person name="Young S."/>
            <person name="Neafsey D."/>
            <person name="Nusbaum C."/>
            <person name="Birren B."/>
        </authorList>
    </citation>
    <scope>NUCLEOTIDE SEQUENCE [LARGE SCALE GENOMIC DNA]</scope>
    <source>
        <strain evidence="3 5">2D5_DIV0622</strain>
    </source>
</reference>
<comment type="caution">
    <text evidence="3">The sequence shown here is derived from an EMBL/GenBank/DDBJ whole genome shotgun (WGS) entry which is preliminary data.</text>
</comment>
<accession>A0A0H2QD03</accession>
<evidence type="ECO:0000313" key="2">
    <source>
        <dbReference type="EMBL" id="OUQ09556.1"/>
    </source>
</evidence>
<reference evidence="2" key="3">
    <citation type="journal article" date="2018" name="BMC Genomics">
        <title>Whole genome sequencing and function prediction of 133 gut anaerobes isolated from chicken caecum in pure cultures.</title>
        <authorList>
            <person name="Medvecky M."/>
            <person name="Cejkova D."/>
            <person name="Polansky O."/>
            <person name="Karasova D."/>
            <person name="Kubasova T."/>
            <person name="Cizek A."/>
            <person name="Rychlik I."/>
        </authorList>
    </citation>
    <scope>NUCLEOTIDE SEQUENCE</scope>
    <source>
        <strain evidence="2">An144</strain>
    </source>
</reference>
<dbReference type="Proteomes" id="UP000196074">
    <property type="component" value="Unassembled WGS sequence"/>
</dbReference>
<sequence length="89" mass="10189">MFGYIYFGVINLLTFCVFGVDKQRAMRHKWRISEATLFGLSIIGGSVGGLLGMAAFQHKTRKFMFRYGLPVIFAIQFIVALLLKDYIFK</sequence>
<evidence type="ECO:0008006" key="6">
    <source>
        <dbReference type="Google" id="ProtNLM"/>
    </source>
</evidence>
<feature type="transmembrane region" description="Helical" evidence="1">
    <location>
        <begin position="63"/>
        <end position="83"/>
    </location>
</feature>
<dbReference type="AlphaFoldDB" id="A0A0H2QD03"/>
<proteinExistence type="predicted"/>
<evidence type="ECO:0000313" key="3">
    <source>
        <dbReference type="EMBL" id="OUZ19223.1"/>
    </source>
</evidence>
<protein>
    <recommendedName>
        <fullName evidence="6">DUF1294 domain-containing protein</fullName>
    </recommendedName>
</protein>
<feature type="transmembrane region" description="Helical" evidence="1">
    <location>
        <begin position="35"/>
        <end position="57"/>
    </location>
</feature>
<dbReference type="GeneID" id="60871798"/>
<organism evidence="3 5">
    <name type="scientific">Enterococcus cecorum</name>
    <dbReference type="NCBI Taxonomy" id="44008"/>
    <lineage>
        <taxon>Bacteria</taxon>
        <taxon>Bacillati</taxon>
        <taxon>Bacillota</taxon>
        <taxon>Bacilli</taxon>
        <taxon>Lactobacillales</taxon>
        <taxon>Enterococcaceae</taxon>
        <taxon>Enterococcus</taxon>
    </lineage>
</organism>